<dbReference type="PANTHER" id="PTHR30069:SF53">
    <property type="entry name" value="COLICIN I RECEPTOR-RELATED"/>
    <property type="match status" value="1"/>
</dbReference>
<dbReference type="CDD" id="cd01347">
    <property type="entry name" value="ligand_gated_channel"/>
    <property type="match status" value="1"/>
</dbReference>
<keyword evidence="6 14" id="KW-0732">Signal</keyword>
<evidence type="ECO:0000256" key="9">
    <source>
        <dbReference type="ARBA" id="ARBA00023136"/>
    </source>
</evidence>
<sequence>MRRRAHPARPALFATTLMATVTLSAWAQADKPTYELERVVISATRHAMPLADAPAAVTVVDRATIEQRGADNVLEALRGETGVTVFTRTISGRKALSLRGFDPKHTLFLVDGRRISASDGVIGHTDFQLDWVPMDEIERIEVVRGPLAALYGAEALGGVVQIFTRAPADTLGGSVSLEGSRGQGGRGSDGHRAAARITGPLMEGVNGALSLSESWRDDVPSALDPRISDLEGRSKREAAWRLAWAAAPGHTIDVQQRFGSELRWAKAVERSGLRRVYGSDTEVDRQHTAFGWNADWSGTSRWHSDVRIYESRLAMANTRTNGVAALRPNTLRDRAVDGQFDGQPGAGHQLTGGAEWRDEGLENQALPGGEASAWHHSVFLQDEARPLEALTLTAGLRYDAHQRFGHAWSPRLYAVWRAAPQWVVKGGYSHGFKPPTLKQITPGYQEDEGPYTYLSNPDLQAETSNGFEAGVAWDSRDAGVMLMAFDNRVKNLIVPVPTGVTVPRTVYRFQNVDRATLRGAELSGSLRPAPGWKLDANYQYLDAADGHGMRLEKRPRHTLGTGIEWATAQWRASAQLDATAGQAIASPTAGQPPLDAPPLVFLGASVTRQLEQGFRLTIGVSNLTNTNPPERSALYVAGEAPRTLRVALRGAW</sequence>
<dbReference type="Proteomes" id="UP001303946">
    <property type="component" value="Chromosome"/>
</dbReference>
<keyword evidence="9 12" id="KW-0472">Membrane</keyword>
<comment type="similarity">
    <text evidence="2 12 13">Belongs to the TonB-dependent receptor family.</text>
</comment>
<organism evidence="17 18">
    <name type="scientific">Piscinibacter gummiphilus</name>
    <dbReference type="NCBI Taxonomy" id="946333"/>
    <lineage>
        <taxon>Bacteria</taxon>
        <taxon>Pseudomonadati</taxon>
        <taxon>Pseudomonadota</taxon>
        <taxon>Betaproteobacteria</taxon>
        <taxon>Burkholderiales</taxon>
        <taxon>Sphaerotilaceae</taxon>
        <taxon>Piscinibacter</taxon>
    </lineage>
</organism>
<comment type="subcellular location">
    <subcellularLocation>
        <location evidence="1 12">Cell outer membrane</location>
        <topology evidence="1 12">Multi-pass membrane protein</topology>
    </subcellularLocation>
</comment>
<evidence type="ECO:0000256" key="13">
    <source>
        <dbReference type="RuleBase" id="RU003357"/>
    </source>
</evidence>
<evidence type="ECO:0000256" key="12">
    <source>
        <dbReference type="PROSITE-ProRule" id="PRU01360"/>
    </source>
</evidence>
<evidence type="ECO:0000259" key="15">
    <source>
        <dbReference type="Pfam" id="PF00593"/>
    </source>
</evidence>
<proteinExistence type="inferred from homology"/>
<dbReference type="InterPro" id="IPR012910">
    <property type="entry name" value="Plug_dom"/>
</dbReference>
<keyword evidence="3 12" id="KW-0813">Transport</keyword>
<dbReference type="Gene3D" id="2.40.170.20">
    <property type="entry name" value="TonB-dependent receptor, beta-barrel domain"/>
    <property type="match status" value="1"/>
</dbReference>
<evidence type="ECO:0000256" key="1">
    <source>
        <dbReference type="ARBA" id="ARBA00004571"/>
    </source>
</evidence>
<keyword evidence="4 12" id="KW-1134">Transmembrane beta strand</keyword>
<evidence type="ECO:0000256" key="7">
    <source>
        <dbReference type="ARBA" id="ARBA00023065"/>
    </source>
</evidence>
<feature type="domain" description="TonB-dependent receptor-like beta-barrel" evidence="15">
    <location>
        <begin position="274"/>
        <end position="623"/>
    </location>
</feature>
<evidence type="ECO:0000256" key="14">
    <source>
        <dbReference type="SAM" id="SignalP"/>
    </source>
</evidence>
<evidence type="ECO:0000256" key="3">
    <source>
        <dbReference type="ARBA" id="ARBA00022448"/>
    </source>
</evidence>
<dbReference type="PROSITE" id="PS52016">
    <property type="entry name" value="TONB_DEPENDENT_REC_3"/>
    <property type="match status" value="1"/>
</dbReference>
<keyword evidence="7" id="KW-0406">Ion transport</keyword>
<evidence type="ECO:0000256" key="8">
    <source>
        <dbReference type="ARBA" id="ARBA00023077"/>
    </source>
</evidence>
<evidence type="ECO:0000256" key="4">
    <source>
        <dbReference type="ARBA" id="ARBA00022452"/>
    </source>
</evidence>
<dbReference type="PANTHER" id="PTHR30069">
    <property type="entry name" value="TONB-DEPENDENT OUTER MEMBRANE RECEPTOR"/>
    <property type="match status" value="1"/>
</dbReference>
<name>A0ABZ0CZ70_9BURK</name>
<evidence type="ECO:0000256" key="11">
    <source>
        <dbReference type="ARBA" id="ARBA00023237"/>
    </source>
</evidence>
<keyword evidence="5 12" id="KW-0812">Transmembrane</keyword>
<protein>
    <submittedName>
        <fullName evidence="17">TonB-dependent receptor</fullName>
    </submittedName>
</protein>
<feature type="domain" description="TonB-dependent receptor plug" evidence="16">
    <location>
        <begin position="50"/>
        <end position="159"/>
    </location>
</feature>
<evidence type="ECO:0000313" key="17">
    <source>
        <dbReference type="EMBL" id="WOB10249.1"/>
    </source>
</evidence>
<dbReference type="InterPro" id="IPR037066">
    <property type="entry name" value="Plug_dom_sf"/>
</dbReference>
<evidence type="ECO:0000313" key="18">
    <source>
        <dbReference type="Proteomes" id="UP001303946"/>
    </source>
</evidence>
<evidence type="ECO:0000256" key="2">
    <source>
        <dbReference type="ARBA" id="ARBA00009810"/>
    </source>
</evidence>
<dbReference type="InterPro" id="IPR000531">
    <property type="entry name" value="Beta-barrel_TonB"/>
</dbReference>
<evidence type="ECO:0000259" key="16">
    <source>
        <dbReference type="Pfam" id="PF07715"/>
    </source>
</evidence>
<evidence type="ECO:0000256" key="10">
    <source>
        <dbReference type="ARBA" id="ARBA00023170"/>
    </source>
</evidence>
<accession>A0ABZ0CZ70</accession>
<evidence type="ECO:0000256" key="6">
    <source>
        <dbReference type="ARBA" id="ARBA00022729"/>
    </source>
</evidence>
<gene>
    <name evidence="17" type="ORF">RXV79_09335</name>
</gene>
<evidence type="ECO:0000256" key="5">
    <source>
        <dbReference type="ARBA" id="ARBA00022692"/>
    </source>
</evidence>
<feature type="chain" id="PRO_5047235263" evidence="14">
    <location>
        <begin position="28"/>
        <end position="652"/>
    </location>
</feature>
<keyword evidence="11 12" id="KW-0998">Cell outer membrane</keyword>
<keyword evidence="10 17" id="KW-0675">Receptor</keyword>
<keyword evidence="18" id="KW-1185">Reference proteome</keyword>
<dbReference type="RefSeq" id="WP_316703156.1">
    <property type="nucleotide sequence ID" value="NZ_CP136336.1"/>
</dbReference>
<dbReference type="Pfam" id="PF07715">
    <property type="entry name" value="Plug"/>
    <property type="match status" value="1"/>
</dbReference>
<dbReference type="SUPFAM" id="SSF56935">
    <property type="entry name" value="Porins"/>
    <property type="match status" value="1"/>
</dbReference>
<keyword evidence="8 13" id="KW-0798">TonB box</keyword>
<dbReference type="EMBL" id="CP136336">
    <property type="protein sequence ID" value="WOB10249.1"/>
    <property type="molecule type" value="Genomic_DNA"/>
</dbReference>
<dbReference type="Pfam" id="PF00593">
    <property type="entry name" value="TonB_dep_Rec_b-barrel"/>
    <property type="match status" value="1"/>
</dbReference>
<reference evidence="17 18" key="1">
    <citation type="submission" date="2023-10" db="EMBL/GenBank/DDBJ databases">
        <title>Bacteria for the degradation of biodegradable plastic PBAT(Polybutylene adipate terephthalate).</title>
        <authorList>
            <person name="Weon H.-Y."/>
            <person name="Yeon J."/>
        </authorList>
    </citation>
    <scope>NUCLEOTIDE SEQUENCE [LARGE SCALE GENOMIC DNA]</scope>
    <source>
        <strain evidence="17 18">SBD 7-3</strain>
    </source>
</reference>
<dbReference type="Gene3D" id="2.170.130.10">
    <property type="entry name" value="TonB-dependent receptor, plug domain"/>
    <property type="match status" value="1"/>
</dbReference>
<dbReference type="InterPro" id="IPR039426">
    <property type="entry name" value="TonB-dep_rcpt-like"/>
</dbReference>
<feature type="signal peptide" evidence="14">
    <location>
        <begin position="1"/>
        <end position="27"/>
    </location>
</feature>
<dbReference type="InterPro" id="IPR036942">
    <property type="entry name" value="Beta-barrel_TonB_sf"/>
</dbReference>